<keyword evidence="6 11" id="KW-0798">TonB box</keyword>
<dbReference type="InterPro" id="IPR036942">
    <property type="entry name" value="Beta-barrel_TonB_sf"/>
</dbReference>
<evidence type="ECO:0000313" key="16">
    <source>
        <dbReference type="EMBL" id="RVU49271.1"/>
    </source>
</evidence>
<comment type="caution">
    <text evidence="16">The sequence shown here is derived from an EMBL/GenBank/DDBJ whole genome shotgun (WGS) entry which is preliminary data.</text>
</comment>
<dbReference type="Proteomes" id="UP000285575">
    <property type="component" value="Unassembled WGS sequence"/>
</dbReference>
<feature type="compositionally biased region" description="Low complexity" evidence="12">
    <location>
        <begin position="32"/>
        <end position="52"/>
    </location>
</feature>
<feature type="chain" id="PRO_5019067381" evidence="13">
    <location>
        <begin position="31"/>
        <end position="792"/>
    </location>
</feature>
<feature type="domain" description="TonB-dependent receptor-like beta-barrel" evidence="14">
    <location>
        <begin position="316"/>
        <end position="750"/>
    </location>
</feature>
<comment type="similarity">
    <text evidence="2 10 11">Belongs to the TonB-dependent receptor family.</text>
</comment>
<feature type="region of interest" description="Disordered" evidence="12">
    <location>
        <begin position="543"/>
        <end position="570"/>
    </location>
</feature>
<protein>
    <submittedName>
        <fullName evidence="16">TonB-dependent receptor</fullName>
    </submittedName>
</protein>
<evidence type="ECO:0000256" key="8">
    <source>
        <dbReference type="ARBA" id="ARBA00023170"/>
    </source>
</evidence>
<dbReference type="OrthoDB" id="8671598at2"/>
<organism evidence="16 17">
    <name type="scientific">Rubrivivax rivuli</name>
    <dbReference type="NCBI Taxonomy" id="1862385"/>
    <lineage>
        <taxon>Bacteria</taxon>
        <taxon>Pseudomonadati</taxon>
        <taxon>Pseudomonadota</taxon>
        <taxon>Betaproteobacteria</taxon>
        <taxon>Burkholderiales</taxon>
        <taxon>Sphaerotilaceae</taxon>
        <taxon>Rubrivivax</taxon>
    </lineage>
</organism>
<evidence type="ECO:0000256" key="13">
    <source>
        <dbReference type="SAM" id="SignalP"/>
    </source>
</evidence>
<evidence type="ECO:0000313" key="17">
    <source>
        <dbReference type="Proteomes" id="UP000285575"/>
    </source>
</evidence>
<keyword evidence="5 10" id="KW-0812">Transmembrane</keyword>
<evidence type="ECO:0000256" key="4">
    <source>
        <dbReference type="ARBA" id="ARBA00022452"/>
    </source>
</evidence>
<keyword evidence="9 10" id="KW-0998">Cell outer membrane</keyword>
<evidence type="ECO:0000256" key="11">
    <source>
        <dbReference type="RuleBase" id="RU003357"/>
    </source>
</evidence>
<dbReference type="AlphaFoldDB" id="A0A437RRH0"/>
<evidence type="ECO:0000256" key="1">
    <source>
        <dbReference type="ARBA" id="ARBA00004571"/>
    </source>
</evidence>
<keyword evidence="17" id="KW-1185">Reference proteome</keyword>
<dbReference type="Pfam" id="PF00593">
    <property type="entry name" value="TonB_dep_Rec_b-barrel"/>
    <property type="match status" value="1"/>
</dbReference>
<evidence type="ECO:0000259" key="15">
    <source>
        <dbReference type="Pfam" id="PF07715"/>
    </source>
</evidence>
<gene>
    <name evidence="16" type="ORF">EOE66_01470</name>
</gene>
<dbReference type="EMBL" id="SACR01000001">
    <property type="protein sequence ID" value="RVU49271.1"/>
    <property type="molecule type" value="Genomic_DNA"/>
</dbReference>
<evidence type="ECO:0000256" key="3">
    <source>
        <dbReference type="ARBA" id="ARBA00022448"/>
    </source>
</evidence>
<evidence type="ECO:0000256" key="10">
    <source>
        <dbReference type="PROSITE-ProRule" id="PRU01360"/>
    </source>
</evidence>
<feature type="compositionally biased region" description="Pro residues" evidence="12">
    <location>
        <begin position="53"/>
        <end position="65"/>
    </location>
</feature>
<proteinExistence type="inferred from homology"/>
<evidence type="ECO:0000256" key="2">
    <source>
        <dbReference type="ARBA" id="ARBA00009810"/>
    </source>
</evidence>
<dbReference type="Gene3D" id="2.40.170.20">
    <property type="entry name" value="TonB-dependent receptor, beta-barrel domain"/>
    <property type="match status" value="1"/>
</dbReference>
<dbReference type="InterPro" id="IPR012910">
    <property type="entry name" value="Plug_dom"/>
</dbReference>
<dbReference type="GO" id="GO:0009279">
    <property type="term" value="C:cell outer membrane"/>
    <property type="evidence" value="ECO:0007669"/>
    <property type="project" value="UniProtKB-SubCell"/>
</dbReference>
<accession>A0A437RRH0</accession>
<dbReference type="InterPro" id="IPR039426">
    <property type="entry name" value="TonB-dep_rcpt-like"/>
</dbReference>
<sequence length="792" mass="85166">MPSKNKARLPQALVPCLTPCLALALTSAWAQTAPTPQPAPAAQAPAGAASAPRPRPAATPAPAPAPASANPSQRIEITGGRENDTTQRRQATASKIVIGREEIDKFGDATVGEVLRRLPGVTTPGAPGRGGPPRMRGLGGGFTQLLIDGQRVPPGFSLESLTPEQVERIEILRAPTAETGARAIAGTINIITREGFRRRLNDVRIGFGVEDGEVSPGVNWTHNDAAGELVYNLSGSVFERRNNNRSESRTTVENAATGALLEDRSTRSSTTDKRLGGNFSGRLQWRLGEGTGDMLALAPTIFHASGKSSSQYTLTQGLRRPGRAVLYDFGNTSSETSFTNARLNAQWRQRLGAVRAELNGGGGVFRSENDSLRSDFNTGGTTAARTLVDTGRTKQTNIDLKLKFSGLTGGKPEGGGEHSLVGGLDVDASRRSEARSSLQNGAPVLSDFGDDLKASSLRLAAFAQDEWTINPNWSAHAGLRWEGITTKGDSAGAAGAFRPTNRSSVWTPLLHAVWKPDPKGRDQVRMSLTRSYRSPDLGNLIARPTINRDYDPDTGSNIETAPDRAGNPDLKPELATGIDIALERYLESGGVLSANLFHRQISNLMRGATRLETVSWSPFPRYVRRMQNIGDATTSGLELEAKFRLDQLITGATPVEVRANLSVFDSKVKAVPGPDNRLDQQSKATANFGADYRLRSMPLTLGGNVNWVPETTTRIEADQTVTVSSKQVWDAYALWTFNPNVGLRLLGSNLNPRDFSTSTANDSVVAGVTERTRTRSTGPSDINWQLRLELKL</sequence>
<dbReference type="Gene3D" id="2.170.130.10">
    <property type="entry name" value="TonB-dependent receptor, plug domain"/>
    <property type="match status" value="1"/>
</dbReference>
<dbReference type="CDD" id="cd01347">
    <property type="entry name" value="ligand_gated_channel"/>
    <property type="match status" value="1"/>
</dbReference>
<keyword evidence="13" id="KW-0732">Signal</keyword>
<dbReference type="InterPro" id="IPR000531">
    <property type="entry name" value="Beta-barrel_TonB"/>
</dbReference>
<dbReference type="Pfam" id="PF07715">
    <property type="entry name" value="Plug"/>
    <property type="match status" value="1"/>
</dbReference>
<comment type="subcellular location">
    <subcellularLocation>
        <location evidence="1 10">Cell outer membrane</location>
        <topology evidence="1 10">Multi-pass membrane protein</topology>
    </subcellularLocation>
</comment>
<evidence type="ECO:0000256" key="9">
    <source>
        <dbReference type="ARBA" id="ARBA00023237"/>
    </source>
</evidence>
<name>A0A437RRH0_9BURK</name>
<feature type="domain" description="TonB-dependent receptor plug" evidence="15">
    <location>
        <begin position="89"/>
        <end position="187"/>
    </location>
</feature>
<keyword evidence="8 16" id="KW-0675">Receptor</keyword>
<keyword evidence="4 10" id="KW-1134">Transmembrane beta strand</keyword>
<evidence type="ECO:0000259" key="14">
    <source>
        <dbReference type="Pfam" id="PF00593"/>
    </source>
</evidence>
<evidence type="ECO:0000256" key="12">
    <source>
        <dbReference type="SAM" id="MobiDB-lite"/>
    </source>
</evidence>
<keyword evidence="7 10" id="KW-0472">Membrane</keyword>
<dbReference type="PANTHER" id="PTHR40980:SF4">
    <property type="entry name" value="TONB-DEPENDENT RECEPTOR-LIKE BETA-BARREL DOMAIN-CONTAINING PROTEIN"/>
    <property type="match status" value="1"/>
</dbReference>
<dbReference type="PANTHER" id="PTHR40980">
    <property type="entry name" value="PLUG DOMAIN-CONTAINING PROTEIN"/>
    <property type="match status" value="1"/>
</dbReference>
<dbReference type="PROSITE" id="PS52016">
    <property type="entry name" value="TONB_DEPENDENT_REC_3"/>
    <property type="match status" value="1"/>
</dbReference>
<evidence type="ECO:0000256" key="6">
    <source>
        <dbReference type="ARBA" id="ARBA00023077"/>
    </source>
</evidence>
<keyword evidence="3 10" id="KW-0813">Transport</keyword>
<feature type="signal peptide" evidence="13">
    <location>
        <begin position="1"/>
        <end position="30"/>
    </location>
</feature>
<dbReference type="InterPro" id="IPR037066">
    <property type="entry name" value="Plug_dom_sf"/>
</dbReference>
<dbReference type="RefSeq" id="WP_128226908.1">
    <property type="nucleotide sequence ID" value="NZ_SACR01000001.1"/>
</dbReference>
<reference evidence="16 17" key="1">
    <citation type="submission" date="2019-01" db="EMBL/GenBank/DDBJ databases">
        <authorList>
            <person name="Chen W.-M."/>
        </authorList>
    </citation>
    <scope>NUCLEOTIDE SEQUENCE [LARGE SCALE GENOMIC DNA]</scope>
    <source>
        <strain evidence="16 17">KYPY4</strain>
    </source>
</reference>
<dbReference type="SUPFAM" id="SSF56935">
    <property type="entry name" value="Porins"/>
    <property type="match status" value="1"/>
</dbReference>
<evidence type="ECO:0000256" key="5">
    <source>
        <dbReference type="ARBA" id="ARBA00022692"/>
    </source>
</evidence>
<feature type="region of interest" description="Disordered" evidence="12">
    <location>
        <begin position="32"/>
        <end position="73"/>
    </location>
</feature>
<evidence type="ECO:0000256" key="7">
    <source>
        <dbReference type="ARBA" id="ARBA00023136"/>
    </source>
</evidence>